<accession>A0A511B300</accession>
<proteinExistence type="predicted"/>
<dbReference type="EMBL" id="BJVA01000001">
    <property type="protein sequence ID" value="GEK94804.1"/>
    <property type="molecule type" value="Genomic_DNA"/>
</dbReference>
<dbReference type="Proteomes" id="UP000321079">
    <property type="component" value="Unassembled WGS sequence"/>
</dbReference>
<reference evidence="1 2" key="1">
    <citation type="submission" date="2019-07" db="EMBL/GenBank/DDBJ databases">
        <title>Whole genome shotgun sequence of Gluconobacter kanchanaburiensis NBRC 103587.</title>
        <authorList>
            <person name="Hosoyama A."/>
            <person name="Uohara A."/>
            <person name="Ohji S."/>
            <person name="Ichikawa N."/>
        </authorList>
    </citation>
    <scope>NUCLEOTIDE SEQUENCE [LARGE SCALE GENOMIC DNA]</scope>
    <source>
        <strain evidence="1 2">NBRC 103587</strain>
    </source>
</reference>
<keyword evidence="2" id="KW-1185">Reference proteome</keyword>
<evidence type="ECO:0000313" key="1">
    <source>
        <dbReference type="EMBL" id="GEK94804.1"/>
    </source>
</evidence>
<dbReference type="RefSeq" id="WP_146857989.1">
    <property type="nucleotide sequence ID" value="NZ_BARK01000019.1"/>
</dbReference>
<gene>
    <name evidence="1" type="ORF">GKA01_00010</name>
</gene>
<sequence length="135" mass="14908">MRRIFVFLCAGVFLAGLGFLLGHTVFPSLKKGHCEMSHIDRSVKVFGSSENLTRFVAQQAETAPDMSHSTIHADEDGTTSTIFSVPEHMTQKELRHFTSQALTEKLSYSITWSASQVLLNQASPQPDGTARSLRP</sequence>
<dbReference type="AlphaFoldDB" id="A0A511B300"/>
<name>A0A511B300_9PROT</name>
<protein>
    <submittedName>
        <fullName evidence="1">Uncharacterized protein</fullName>
    </submittedName>
</protein>
<organism evidence="1 2">
    <name type="scientific">Gluconobacter kanchanaburiensis NBRC 103587</name>
    <dbReference type="NCBI Taxonomy" id="1307948"/>
    <lineage>
        <taxon>Bacteria</taxon>
        <taxon>Pseudomonadati</taxon>
        <taxon>Pseudomonadota</taxon>
        <taxon>Alphaproteobacteria</taxon>
        <taxon>Acetobacterales</taxon>
        <taxon>Acetobacteraceae</taxon>
        <taxon>Gluconobacter</taxon>
    </lineage>
</organism>
<comment type="caution">
    <text evidence="1">The sequence shown here is derived from an EMBL/GenBank/DDBJ whole genome shotgun (WGS) entry which is preliminary data.</text>
</comment>
<evidence type="ECO:0000313" key="2">
    <source>
        <dbReference type="Proteomes" id="UP000321079"/>
    </source>
</evidence>